<dbReference type="InterPro" id="IPR007361">
    <property type="entry name" value="DUF427"/>
</dbReference>
<dbReference type="PANTHER" id="PTHR43058:SF1">
    <property type="entry name" value="DUF427 DOMAIN-CONTAINING PROTEIN"/>
    <property type="match status" value="1"/>
</dbReference>
<dbReference type="Gene3D" id="2.170.150.40">
    <property type="entry name" value="Domain of unknown function (DUF427)"/>
    <property type="match status" value="1"/>
</dbReference>
<dbReference type="AlphaFoldDB" id="A0AAD5UD58"/>
<comment type="caution">
    <text evidence="2">The sequence shown here is derived from an EMBL/GenBank/DDBJ whole genome shotgun (WGS) entry which is preliminary data.</text>
</comment>
<feature type="domain" description="DUF427" evidence="1">
    <location>
        <begin position="55"/>
        <end position="140"/>
    </location>
</feature>
<reference evidence="2" key="1">
    <citation type="submission" date="2020-05" db="EMBL/GenBank/DDBJ databases">
        <title>Phylogenomic resolution of chytrid fungi.</title>
        <authorList>
            <person name="Stajich J.E."/>
            <person name="Amses K."/>
            <person name="Simmons R."/>
            <person name="Seto K."/>
            <person name="Myers J."/>
            <person name="Bonds A."/>
            <person name="Quandt C.A."/>
            <person name="Barry K."/>
            <person name="Liu P."/>
            <person name="Grigoriev I."/>
            <person name="Longcore J.E."/>
            <person name="James T.Y."/>
        </authorList>
    </citation>
    <scope>NUCLEOTIDE SEQUENCE</scope>
    <source>
        <strain evidence="2">PLAUS21</strain>
    </source>
</reference>
<dbReference type="PANTHER" id="PTHR43058">
    <property type="entry name" value="SLR0655 PROTEIN"/>
    <property type="match status" value="1"/>
</dbReference>
<protein>
    <recommendedName>
        <fullName evidence="1">DUF427 domain-containing protein</fullName>
    </recommendedName>
</protein>
<dbReference type="EMBL" id="JADGKB010000080">
    <property type="protein sequence ID" value="KAJ3254686.1"/>
    <property type="molecule type" value="Genomic_DNA"/>
</dbReference>
<organism evidence="2 3">
    <name type="scientific">Boothiomyces macroporosus</name>
    <dbReference type="NCBI Taxonomy" id="261099"/>
    <lineage>
        <taxon>Eukaryota</taxon>
        <taxon>Fungi</taxon>
        <taxon>Fungi incertae sedis</taxon>
        <taxon>Chytridiomycota</taxon>
        <taxon>Chytridiomycota incertae sedis</taxon>
        <taxon>Chytridiomycetes</taxon>
        <taxon>Rhizophydiales</taxon>
        <taxon>Terramycetaceae</taxon>
        <taxon>Boothiomyces</taxon>
    </lineage>
</organism>
<sequence length="181" mass="20755">MEPKDIKYHQAKWKYRGKERPPFALPTTEDQESVWDYPRPPVMNKVQKEITVHSLNQVPIAHTANAIRILETASPPTVYIPPKDVDFGKLNKVHSSSFCEWKGEAEYWELKEAPGRPIAWSYHSPRSPYEGIKDYVSFYPSRTICVMNGERVQPQKSEFYGGWVTKAIVGPFKGEPGTSGW</sequence>
<dbReference type="InterPro" id="IPR038694">
    <property type="entry name" value="DUF427_sf"/>
</dbReference>
<accession>A0AAD5UD58</accession>
<proteinExistence type="predicted"/>
<evidence type="ECO:0000313" key="2">
    <source>
        <dbReference type="EMBL" id="KAJ3254686.1"/>
    </source>
</evidence>
<gene>
    <name evidence="2" type="ORF">HK103_007025</name>
</gene>
<dbReference type="Pfam" id="PF04248">
    <property type="entry name" value="NTP_transf_9"/>
    <property type="match status" value="1"/>
</dbReference>
<dbReference type="Proteomes" id="UP001210925">
    <property type="component" value="Unassembled WGS sequence"/>
</dbReference>
<evidence type="ECO:0000313" key="3">
    <source>
        <dbReference type="Proteomes" id="UP001210925"/>
    </source>
</evidence>
<name>A0AAD5UD58_9FUNG</name>
<evidence type="ECO:0000259" key="1">
    <source>
        <dbReference type="Pfam" id="PF04248"/>
    </source>
</evidence>
<keyword evidence="3" id="KW-1185">Reference proteome</keyword>